<evidence type="ECO:0000256" key="4">
    <source>
        <dbReference type="ARBA" id="ARBA00022692"/>
    </source>
</evidence>
<dbReference type="GO" id="GO:0005524">
    <property type="term" value="F:ATP binding"/>
    <property type="evidence" value="ECO:0007669"/>
    <property type="project" value="InterPro"/>
</dbReference>
<dbReference type="InterPro" id="IPR003439">
    <property type="entry name" value="ABC_transporter-like_ATP-bd"/>
</dbReference>
<dbReference type="InterPro" id="IPR017871">
    <property type="entry name" value="ABC_transporter-like_CS"/>
</dbReference>
<dbReference type="Pfam" id="PF01061">
    <property type="entry name" value="ABC2_membrane"/>
    <property type="match status" value="1"/>
</dbReference>
<evidence type="ECO:0000313" key="8">
    <source>
        <dbReference type="Proteomes" id="UP001152795"/>
    </source>
</evidence>
<evidence type="ECO:0000256" key="3">
    <source>
        <dbReference type="ARBA" id="ARBA00022448"/>
    </source>
</evidence>
<dbReference type="InterPro" id="IPR043926">
    <property type="entry name" value="ABCG_dom"/>
</dbReference>
<dbReference type="InterPro" id="IPR050352">
    <property type="entry name" value="ABCG_transporters"/>
</dbReference>
<dbReference type="EMBL" id="CACRXK020001191">
    <property type="protein sequence ID" value="CAB3987538.1"/>
    <property type="molecule type" value="Genomic_DNA"/>
</dbReference>
<keyword evidence="6" id="KW-0472">Membrane</keyword>
<dbReference type="AlphaFoldDB" id="A0A7D9HPB4"/>
<dbReference type="OrthoDB" id="66620at2759"/>
<keyword evidence="4" id="KW-0812">Transmembrane</keyword>
<dbReference type="PANTHER" id="PTHR48041">
    <property type="entry name" value="ABC TRANSPORTER G FAMILY MEMBER 28"/>
    <property type="match status" value="1"/>
</dbReference>
<proteinExistence type="inferred from homology"/>
<comment type="similarity">
    <text evidence="2">Belongs to the ABC transporter superfamily. ABCG family. Eye pigment precursor importer (TC 3.A.1.204) subfamily.</text>
</comment>
<dbReference type="PANTHER" id="PTHR48041:SF139">
    <property type="entry name" value="PROTEIN SCARLET"/>
    <property type="match status" value="1"/>
</dbReference>
<name>A0A7D9HPB4_PARCT</name>
<evidence type="ECO:0000256" key="6">
    <source>
        <dbReference type="ARBA" id="ARBA00023136"/>
    </source>
</evidence>
<dbReference type="InterPro" id="IPR027417">
    <property type="entry name" value="P-loop_NTPase"/>
</dbReference>
<dbReference type="GO" id="GO:0140359">
    <property type="term" value="F:ABC-type transporter activity"/>
    <property type="evidence" value="ECO:0007669"/>
    <property type="project" value="InterPro"/>
</dbReference>
<dbReference type="GO" id="GO:0005886">
    <property type="term" value="C:plasma membrane"/>
    <property type="evidence" value="ECO:0007669"/>
    <property type="project" value="TreeGrafter"/>
</dbReference>
<accession>A0A7D9HPB4</accession>
<organism evidence="7 8">
    <name type="scientific">Paramuricea clavata</name>
    <name type="common">Red gorgonian</name>
    <name type="synonym">Violescent sea-whip</name>
    <dbReference type="NCBI Taxonomy" id="317549"/>
    <lineage>
        <taxon>Eukaryota</taxon>
        <taxon>Metazoa</taxon>
        <taxon>Cnidaria</taxon>
        <taxon>Anthozoa</taxon>
        <taxon>Octocorallia</taxon>
        <taxon>Malacalcyonacea</taxon>
        <taxon>Plexauridae</taxon>
        <taxon>Paramuricea</taxon>
    </lineage>
</organism>
<dbReference type="Pfam" id="PF19055">
    <property type="entry name" value="ABC2_membrane_7"/>
    <property type="match status" value="1"/>
</dbReference>
<dbReference type="Gene3D" id="3.40.50.300">
    <property type="entry name" value="P-loop containing nucleotide triphosphate hydrolases"/>
    <property type="match status" value="1"/>
</dbReference>
<dbReference type="Pfam" id="PF00005">
    <property type="entry name" value="ABC_tran"/>
    <property type="match status" value="1"/>
</dbReference>
<keyword evidence="8" id="KW-1185">Reference proteome</keyword>
<dbReference type="InterPro" id="IPR013525">
    <property type="entry name" value="ABC2_TM"/>
</dbReference>
<keyword evidence="5" id="KW-1133">Transmembrane helix</keyword>
<protein>
    <submittedName>
        <fullName evidence="7">White-like isoform X1</fullName>
    </submittedName>
</protein>
<dbReference type="PROSITE" id="PS50893">
    <property type="entry name" value="ABC_TRANSPORTER_2"/>
    <property type="match status" value="1"/>
</dbReference>
<comment type="caution">
    <text evidence="7">The sequence shown here is derived from an EMBL/GenBank/DDBJ whole genome shotgun (WGS) entry which is preliminary data.</text>
</comment>
<evidence type="ECO:0000256" key="1">
    <source>
        <dbReference type="ARBA" id="ARBA00004141"/>
    </source>
</evidence>
<comment type="subcellular location">
    <subcellularLocation>
        <location evidence="1">Membrane</location>
        <topology evidence="1">Multi-pass membrane protein</topology>
    </subcellularLocation>
</comment>
<evidence type="ECO:0000256" key="2">
    <source>
        <dbReference type="ARBA" id="ARBA00005814"/>
    </source>
</evidence>
<dbReference type="GO" id="GO:0016887">
    <property type="term" value="F:ATP hydrolysis activity"/>
    <property type="evidence" value="ECO:0007669"/>
    <property type="project" value="InterPro"/>
</dbReference>
<keyword evidence="3" id="KW-0813">Transport</keyword>
<reference evidence="7" key="1">
    <citation type="submission" date="2020-04" db="EMBL/GenBank/DDBJ databases">
        <authorList>
            <person name="Alioto T."/>
            <person name="Alioto T."/>
            <person name="Gomez Garrido J."/>
        </authorList>
    </citation>
    <scope>NUCLEOTIDE SEQUENCE</scope>
    <source>
        <strain evidence="7">A484AB</strain>
    </source>
</reference>
<dbReference type="SUPFAM" id="SSF52540">
    <property type="entry name" value="P-loop containing nucleoside triphosphate hydrolases"/>
    <property type="match status" value="1"/>
</dbReference>
<evidence type="ECO:0000256" key="5">
    <source>
        <dbReference type="ARBA" id="ARBA00022989"/>
    </source>
</evidence>
<dbReference type="Proteomes" id="UP001152795">
    <property type="component" value="Unassembled WGS sequence"/>
</dbReference>
<dbReference type="PROSITE" id="PS00211">
    <property type="entry name" value="ABC_TRANSPORTER_1"/>
    <property type="match status" value="1"/>
</dbReference>
<evidence type="ECO:0000313" key="7">
    <source>
        <dbReference type="EMBL" id="CAB3987538.1"/>
    </source>
</evidence>
<sequence length="557" mass="62996">MGSSGAGKSTLLNVLSHRNISSVKVSGTVMINGTPVSNEINNMSAYVQQEDLFIGTLTVREHLMFQALLRMDRGIPRDERVSKVEKAITELGLAKCSDTLIGIPGRLRGISGGEKKRLSFASEVLTDPPLLFVDEPTSGLDSFMAQTVVATLHNLSKQGKTILATIHQPSSEVYQMFDNIILLADGRLAYVGSREEAIPYFERIGYPCPINYNPADYFVQILAFIPENMEESSERIKFLCDKHDELESSHIKKKRSLERVNSFETTILSAPRYQASWFKQFRVLFYRAMLSAKRDKMVSVIRIMQSLILGIVVGLIYLRLSYNQENIQNFAGLLFFIVTNLSFASLQGVIFVFPVEVPVFLREHKNGMYRTDTYYLAKTLAEVPIFSFAAALLIVICYWMAGLREEADAFFVCIGLGILIVNTAASYGYAISTMTSSVETATALGPIVMLPLLLFGGFFVNNDTVPDYFIWLRYLSWFNYGFEDLMINQWKDYPGTISCDVKNNTRTPCLSTGEMILERYQLHEDNFYPNIYYTATLLVGFRIISFTMLYIRARKKD</sequence>
<gene>
    <name evidence="7" type="ORF">PACLA_8A029222</name>
</gene>